<feature type="domain" description="ABC transporter" evidence="8">
    <location>
        <begin position="36"/>
        <end position="144"/>
    </location>
</feature>
<feature type="transmembrane region" description="Helical" evidence="7">
    <location>
        <begin position="12"/>
        <end position="30"/>
    </location>
</feature>
<dbReference type="SUPFAM" id="SSF52540">
    <property type="entry name" value="P-loop containing nucleoside triphosphate hydrolases"/>
    <property type="match status" value="1"/>
</dbReference>
<keyword evidence="6 7" id="KW-0472">Membrane</keyword>
<sequence length="562" mass="63270">MVVALDWSFYGMVTFDWLFYVTVISDWCGIMRPGMNAIMGPTGSGKTSLLDVIAGRKDPAGLKFGQVLIDGKMVDSDLRLISAYVVQDDILMGTLSVRENLLFSVNLRLDPRHYSAADKQQRVDSIIDDLGLQDCAHTKVSRTHLQRSGLVSLLSRSGKTIVFSIHQPRYSIFSRFDHLTLMHRGELVYAGAAGKALSYFTDLGYHCEPFNNPSDFFLDVTNGEAQSTLDITSFNYDDKENCDNSNLLAVSYRQSTQYQRVVEELDHLTHGLEGGVGGQGQKADYVTSFWYQMRIVGGRMVVNSLRNPQTSYAQLALNIFFALLVGLIYYQIPLTLPEALQNRMGAFFFLIINMVFGNLSAVELFINERALFIHENSSGYYRTSVYFLSKIFTDLIPNRIVPILIFSAIAYYMMGLKPAFTAFLLFTLTMSLVSLAGVSLAFLVSASVSSFAMANVLIALPFVFMMVFGGFLVNLNSMLSWLSWLKWISIFRYGLEAVTINEFKGQIFYSNTTILPGEVYLETQGIDYSTWGFWQNHVALAGIITVCMVLAYIQLRRINRWK</sequence>
<reference evidence="11" key="1">
    <citation type="submission" date="2020-07" db="EMBL/GenBank/DDBJ databases">
        <title>A long reads based de novo assembly of the rainbow trout Arlee double haploid line genome.</title>
        <authorList>
            <person name="Gao G."/>
            <person name="Palti Y."/>
        </authorList>
    </citation>
    <scope>NUCLEOTIDE SEQUENCE [LARGE SCALE GENOMIC DNA]</scope>
</reference>
<evidence type="ECO:0000259" key="9">
    <source>
        <dbReference type="Pfam" id="PF01061"/>
    </source>
</evidence>
<evidence type="ECO:0000313" key="12">
    <source>
        <dbReference type="Proteomes" id="UP000694395"/>
    </source>
</evidence>
<dbReference type="PANTHER" id="PTHR48041:SF49">
    <property type="entry name" value="ATP-BINDING CASSETTE TRANSPORTER SUB-FAMILY G MEMBER 2B-RELATED"/>
    <property type="match status" value="1"/>
</dbReference>
<feature type="transmembrane region" description="Helical" evidence="7">
    <location>
        <begin position="537"/>
        <end position="555"/>
    </location>
</feature>
<evidence type="ECO:0000259" key="8">
    <source>
        <dbReference type="Pfam" id="PF00005"/>
    </source>
</evidence>
<evidence type="ECO:0000259" key="10">
    <source>
        <dbReference type="Pfam" id="PF19055"/>
    </source>
</evidence>
<dbReference type="PANTHER" id="PTHR48041">
    <property type="entry name" value="ABC TRANSPORTER G FAMILY MEMBER 28"/>
    <property type="match status" value="1"/>
</dbReference>
<keyword evidence="5 7" id="KW-1133">Transmembrane helix</keyword>
<comment type="subcellular location">
    <subcellularLocation>
        <location evidence="1">Membrane</location>
        <topology evidence="1">Multi-pass membrane protein</topology>
    </subcellularLocation>
</comment>
<dbReference type="Proteomes" id="UP000694395">
    <property type="component" value="Chromosome 17"/>
</dbReference>
<keyword evidence="4 7" id="KW-0812">Transmembrane</keyword>
<dbReference type="InterPro" id="IPR003439">
    <property type="entry name" value="ABC_transporter-like_ATP-bd"/>
</dbReference>
<dbReference type="GO" id="GO:0005886">
    <property type="term" value="C:plasma membrane"/>
    <property type="evidence" value="ECO:0007669"/>
    <property type="project" value="TreeGrafter"/>
</dbReference>
<evidence type="ECO:0000313" key="11">
    <source>
        <dbReference type="Ensembl" id="ENSOMYP00000110892.1"/>
    </source>
</evidence>
<evidence type="ECO:0000256" key="5">
    <source>
        <dbReference type="ARBA" id="ARBA00022989"/>
    </source>
</evidence>
<dbReference type="Ensembl" id="ENSOMYT00000164814.1">
    <property type="protein sequence ID" value="ENSOMYP00000110892.1"/>
    <property type="gene ID" value="ENSOMYG00000066223.1"/>
</dbReference>
<dbReference type="InterPro" id="IPR013525">
    <property type="entry name" value="ABC2_TM"/>
</dbReference>
<feature type="domain" description="ABC-2 type transporter transmembrane" evidence="9">
    <location>
        <begin position="291"/>
        <end position="503"/>
    </location>
</feature>
<evidence type="ECO:0000256" key="2">
    <source>
        <dbReference type="ARBA" id="ARBA00005814"/>
    </source>
</evidence>
<dbReference type="GO" id="GO:0016887">
    <property type="term" value="F:ATP hydrolysis activity"/>
    <property type="evidence" value="ECO:0007669"/>
    <property type="project" value="InterPro"/>
</dbReference>
<dbReference type="Pfam" id="PF00005">
    <property type="entry name" value="ABC_tran"/>
    <property type="match status" value="1"/>
</dbReference>
<evidence type="ECO:0000256" key="1">
    <source>
        <dbReference type="ARBA" id="ARBA00004141"/>
    </source>
</evidence>
<dbReference type="Pfam" id="PF19055">
    <property type="entry name" value="ABC2_membrane_7"/>
    <property type="match status" value="1"/>
</dbReference>
<feature type="transmembrane region" description="Helical" evidence="7">
    <location>
        <begin position="344"/>
        <end position="366"/>
    </location>
</feature>
<dbReference type="GO" id="GO:0005524">
    <property type="term" value="F:ATP binding"/>
    <property type="evidence" value="ECO:0007669"/>
    <property type="project" value="InterPro"/>
</dbReference>
<feature type="transmembrane region" description="Helical" evidence="7">
    <location>
        <begin position="456"/>
        <end position="475"/>
    </location>
</feature>
<keyword evidence="3" id="KW-0813">Transport</keyword>
<protein>
    <recommendedName>
        <fullName evidence="13">ABC transporter domain-containing protein</fullName>
    </recommendedName>
</protein>
<organism evidence="11 12">
    <name type="scientific">Oncorhynchus mykiss</name>
    <name type="common">Rainbow trout</name>
    <name type="synonym">Salmo gairdneri</name>
    <dbReference type="NCBI Taxonomy" id="8022"/>
    <lineage>
        <taxon>Eukaryota</taxon>
        <taxon>Metazoa</taxon>
        <taxon>Chordata</taxon>
        <taxon>Craniata</taxon>
        <taxon>Vertebrata</taxon>
        <taxon>Euteleostomi</taxon>
        <taxon>Actinopterygii</taxon>
        <taxon>Neopterygii</taxon>
        <taxon>Teleostei</taxon>
        <taxon>Protacanthopterygii</taxon>
        <taxon>Salmoniformes</taxon>
        <taxon>Salmonidae</taxon>
        <taxon>Salmoninae</taxon>
        <taxon>Oncorhynchus</taxon>
    </lineage>
</organism>
<comment type="similarity">
    <text evidence="2">Belongs to the ABC transporter superfamily. ABCG family. Eye pigment precursor importer (TC 3.A.1.204) subfamily.</text>
</comment>
<dbReference type="InterPro" id="IPR043926">
    <property type="entry name" value="ABCG_dom"/>
</dbReference>
<feature type="transmembrane region" description="Helical" evidence="7">
    <location>
        <begin position="420"/>
        <end position="444"/>
    </location>
</feature>
<evidence type="ECO:0000256" key="4">
    <source>
        <dbReference type="ARBA" id="ARBA00022692"/>
    </source>
</evidence>
<feature type="transmembrane region" description="Helical" evidence="7">
    <location>
        <begin position="315"/>
        <end position="332"/>
    </location>
</feature>
<dbReference type="Gene3D" id="3.40.50.300">
    <property type="entry name" value="P-loop containing nucleotide triphosphate hydrolases"/>
    <property type="match status" value="1"/>
</dbReference>
<evidence type="ECO:0000256" key="7">
    <source>
        <dbReference type="SAM" id="Phobius"/>
    </source>
</evidence>
<dbReference type="InterPro" id="IPR050352">
    <property type="entry name" value="ABCG_transporters"/>
</dbReference>
<accession>A0A8K9UJX6</accession>
<reference evidence="11" key="2">
    <citation type="submission" date="2025-08" db="UniProtKB">
        <authorList>
            <consortium name="Ensembl"/>
        </authorList>
    </citation>
    <scope>IDENTIFICATION</scope>
</reference>
<evidence type="ECO:0008006" key="13">
    <source>
        <dbReference type="Google" id="ProtNLM"/>
    </source>
</evidence>
<dbReference type="Pfam" id="PF01061">
    <property type="entry name" value="ABC2_membrane"/>
    <property type="match status" value="1"/>
</dbReference>
<keyword evidence="12" id="KW-1185">Reference proteome</keyword>
<dbReference type="InterPro" id="IPR027417">
    <property type="entry name" value="P-loop_NTPase"/>
</dbReference>
<dbReference type="GeneTree" id="ENSGT00940000165949"/>
<name>A0A8K9UJX6_ONCMY</name>
<dbReference type="GO" id="GO:0140359">
    <property type="term" value="F:ABC-type transporter activity"/>
    <property type="evidence" value="ECO:0007669"/>
    <property type="project" value="InterPro"/>
</dbReference>
<evidence type="ECO:0000256" key="3">
    <source>
        <dbReference type="ARBA" id="ARBA00022448"/>
    </source>
</evidence>
<dbReference type="AlphaFoldDB" id="A0A8K9UJX6"/>
<feature type="domain" description="ABC transporter family G" evidence="10">
    <location>
        <begin position="166"/>
        <end position="227"/>
    </location>
</feature>
<feature type="transmembrane region" description="Helical" evidence="7">
    <location>
        <begin position="396"/>
        <end position="414"/>
    </location>
</feature>
<evidence type="ECO:0000256" key="6">
    <source>
        <dbReference type="ARBA" id="ARBA00023136"/>
    </source>
</evidence>
<proteinExistence type="inferred from homology"/>
<reference evidence="11" key="3">
    <citation type="submission" date="2025-09" db="UniProtKB">
        <authorList>
            <consortium name="Ensembl"/>
        </authorList>
    </citation>
    <scope>IDENTIFICATION</scope>
</reference>